<dbReference type="EMBL" id="UGOG01000001">
    <property type="protein sequence ID" value="STX61749.1"/>
    <property type="molecule type" value="Genomic_DNA"/>
</dbReference>
<dbReference type="EMBL" id="LNYN01000009">
    <property type="protein sequence ID" value="KTD38531.1"/>
    <property type="molecule type" value="Genomic_DNA"/>
</dbReference>
<reference evidence="1 3" key="1">
    <citation type="submission" date="2015-11" db="EMBL/GenBank/DDBJ databases">
        <title>Genomic analysis of 38 Legionella species identifies large and diverse effector repertoires.</title>
        <authorList>
            <person name="Burstein D."/>
            <person name="Amaro F."/>
            <person name="Zusman T."/>
            <person name="Lifshitz Z."/>
            <person name="Cohen O."/>
            <person name="Gilbert J.A."/>
            <person name="Pupko T."/>
            <person name="Shuman H.A."/>
            <person name="Segal G."/>
        </authorList>
    </citation>
    <scope>NUCLEOTIDE SEQUENCE [LARGE SCALE GENOMIC DNA]</scope>
    <source>
        <strain evidence="1 3">ATCC 43877</strain>
    </source>
</reference>
<dbReference type="AlphaFoldDB" id="A0A378JXI1"/>
<proteinExistence type="predicted"/>
<dbReference type="Proteomes" id="UP000054985">
    <property type="component" value="Unassembled WGS sequence"/>
</dbReference>
<keyword evidence="3" id="KW-1185">Reference proteome</keyword>
<dbReference type="Proteomes" id="UP000254040">
    <property type="component" value="Unassembled WGS sequence"/>
</dbReference>
<protein>
    <submittedName>
        <fullName evidence="2">Uncharacterized protein</fullName>
    </submittedName>
</protein>
<evidence type="ECO:0000313" key="4">
    <source>
        <dbReference type="Proteomes" id="UP000254040"/>
    </source>
</evidence>
<reference evidence="2 4" key="2">
    <citation type="submission" date="2018-06" db="EMBL/GenBank/DDBJ databases">
        <authorList>
            <consortium name="Pathogen Informatics"/>
            <person name="Doyle S."/>
        </authorList>
    </citation>
    <scope>NUCLEOTIDE SEQUENCE [LARGE SCALE GENOMIC DNA]</scope>
    <source>
        <strain evidence="2 4">NCTC12239</strain>
    </source>
</reference>
<name>A0A378JXI1_9GAMM</name>
<evidence type="ECO:0000313" key="3">
    <source>
        <dbReference type="Proteomes" id="UP000054985"/>
    </source>
</evidence>
<evidence type="ECO:0000313" key="2">
    <source>
        <dbReference type="EMBL" id="STX61749.1"/>
    </source>
</evidence>
<accession>A0A378JXI1</accession>
<organism evidence="2 4">
    <name type="scientific">Legionella moravica</name>
    <dbReference type="NCBI Taxonomy" id="39962"/>
    <lineage>
        <taxon>Bacteria</taxon>
        <taxon>Pseudomonadati</taxon>
        <taxon>Pseudomonadota</taxon>
        <taxon>Gammaproteobacteria</taxon>
        <taxon>Legionellales</taxon>
        <taxon>Legionellaceae</taxon>
        <taxon>Legionella</taxon>
    </lineage>
</organism>
<gene>
    <name evidence="1" type="ORF">Lmor_0255</name>
    <name evidence="2" type="ORF">NCTC12239_00667</name>
</gene>
<sequence>MAYLAYLARTFLLKNAHVLYVHCAFFKRAFSQPVLKSDRSEVWCLWCILRKLPFKKMLMYLMYTALFSKGSFRNLHSNPTVQRYGVFGESYVKFSYKKRLMYLMYTAPFLKGSFRNRHLKLTFQGYDEYLMQVLTR</sequence>
<evidence type="ECO:0000313" key="1">
    <source>
        <dbReference type="EMBL" id="KTD38531.1"/>
    </source>
</evidence>